<dbReference type="RefSeq" id="WP_059285051.1">
    <property type="nucleotide sequence ID" value="NZ_LNQU01000013.1"/>
</dbReference>
<dbReference type="Gene3D" id="3.40.630.10">
    <property type="entry name" value="Zn peptidases"/>
    <property type="match status" value="1"/>
</dbReference>
<sequence>MIHHQHPLTSSCLGTQRQLSSFHFGQPGSSAGKAYIQASLHADELPGMLTAWELKQALRALEEQGKIVGEIILVPQANPIGHAQSIQGYQMGRFDLASGQNFNRHYPQLTTAVYAAVKEQLGADAKANTRLIRAAIRQHLQQLAEPTELVSLRKNLMLLAADADIVLDLHCDCNAALHVYTGTPLWEQCEPLARYLQSHAQLLATESGDYPFDEACSQTWWELQALCRQDGLELPIEMACLSVTVELRGQHQVSQQLARQDAAAILDFLRFRGLIAADSLPAQPALPYPATPLAGSENLVAPHPGVVSFLVAPGHVVAAGQPVAEIIDPLQDKVSILSSAHGGMLYAHELHPYATAGMTVAKVATAQAFKSGKLLSA</sequence>
<dbReference type="InterPro" id="IPR053138">
    <property type="entry name" value="N-alpha-Ac-DABA_deacetylase"/>
</dbReference>
<dbReference type="GO" id="GO:0016788">
    <property type="term" value="F:hydrolase activity, acting on ester bonds"/>
    <property type="evidence" value="ECO:0007669"/>
    <property type="project" value="InterPro"/>
</dbReference>
<dbReference type="EMBL" id="QJKC01000005">
    <property type="protein sequence ID" value="PXX49200.1"/>
    <property type="molecule type" value="Genomic_DNA"/>
</dbReference>
<evidence type="ECO:0000313" key="6">
    <source>
        <dbReference type="EMBL" id="PXX49200.1"/>
    </source>
</evidence>
<comment type="caution">
    <text evidence="6">The sequence shown here is derived from an EMBL/GenBank/DDBJ whole genome shotgun (WGS) entry which is preliminary data.</text>
</comment>
<keyword evidence="2" id="KW-0479">Metal-binding</keyword>
<evidence type="ECO:0000256" key="1">
    <source>
        <dbReference type="ARBA" id="ARBA00001947"/>
    </source>
</evidence>
<dbReference type="SUPFAM" id="SSF53187">
    <property type="entry name" value="Zn-dependent exopeptidases"/>
    <property type="match status" value="1"/>
</dbReference>
<reference evidence="6 7" key="1">
    <citation type="submission" date="2018-05" db="EMBL/GenBank/DDBJ databases">
        <title>Genomic Encyclopedia of Type Strains, Phase IV (KMG-IV): sequencing the most valuable type-strain genomes for metagenomic binning, comparative biology and taxonomic classification.</title>
        <authorList>
            <person name="Goeker M."/>
        </authorList>
    </citation>
    <scope>NUCLEOTIDE SEQUENCE [LARGE SCALE GENOMIC DNA]</scope>
    <source>
        <strain evidence="6 7">DSM 25134</strain>
    </source>
</reference>
<keyword evidence="4" id="KW-0862">Zinc</keyword>
<evidence type="ECO:0000256" key="3">
    <source>
        <dbReference type="ARBA" id="ARBA00022801"/>
    </source>
</evidence>
<dbReference type="PANTHER" id="PTHR37326:SF1">
    <property type="entry name" value="BLL3975 PROTEIN"/>
    <property type="match status" value="1"/>
</dbReference>
<dbReference type="OrthoDB" id="527673at2"/>
<evidence type="ECO:0000256" key="4">
    <source>
        <dbReference type="ARBA" id="ARBA00022833"/>
    </source>
</evidence>
<accession>A0A318JW41</accession>
<dbReference type="AlphaFoldDB" id="A0A318JW41"/>
<feature type="domain" description="Succinylglutamate desuccinylase/Aspartoacylase catalytic" evidence="5">
    <location>
        <begin position="33"/>
        <end position="271"/>
    </location>
</feature>
<organism evidence="6 7">
    <name type="scientific">Aquitalea magnusonii</name>
    <dbReference type="NCBI Taxonomy" id="332411"/>
    <lineage>
        <taxon>Bacteria</taxon>
        <taxon>Pseudomonadati</taxon>
        <taxon>Pseudomonadota</taxon>
        <taxon>Betaproteobacteria</taxon>
        <taxon>Neisseriales</taxon>
        <taxon>Chromobacteriaceae</taxon>
        <taxon>Aquitalea</taxon>
    </lineage>
</organism>
<dbReference type="GO" id="GO:0046872">
    <property type="term" value="F:metal ion binding"/>
    <property type="evidence" value="ECO:0007669"/>
    <property type="project" value="UniProtKB-KW"/>
</dbReference>
<evidence type="ECO:0000259" key="5">
    <source>
        <dbReference type="Pfam" id="PF24827"/>
    </source>
</evidence>
<keyword evidence="3" id="KW-0378">Hydrolase</keyword>
<protein>
    <recommendedName>
        <fullName evidence="5">Succinylglutamate desuccinylase/Aspartoacylase catalytic domain-containing protein</fullName>
    </recommendedName>
</protein>
<proteinExistence type="predicted"/>
<dbReference type="Pfam" id="PF24827">
    <property type="entry name" value="AstE_AspA_cat"/>
    <property type="match status" value="1"/>
</dbReference>
<gene>
    <name evidence="6" type="ORF">DFR38_105243</name>
</gene>
<dbReference type="CDD" id="cd06250">
    <property type="entry name" value="M14_PaAOTO_like"/>
    <property type="match status" value="1"/>
</dbReference>
<keyword evidence="7" id="KW-1185">Reference proteome</keyword>
<dbReference type="Proteomes" id="UP000248395">
    <property type="component" value="Unassembled WGS sequence"/>
</dbReference>
<evidence type="ECO:0000256" key="2">
    <source>
        <dbReference type="ARBA" id="ARBA00022723"/>
    </source>
</evidence>
<dbReference type="InterPro" id="IPR055438">
    <property type="entry name" value="AstE_AspA_cat"/>
</dbReference>
<name>A0A318JW41_9NEIS</name>
<dbReference type="PANTHER" id="PTHR37326">
    <property type="entry name" value="BLL3975 PROTEIN"/>
    <property type="match status" value="1"/>
</dbReference>
<evidence type="ECO:0000313" key="7">
    <source>
        <dbReference type="Proteomes" id="UP000248395"/>
    </source>
</evidence>
<comment type="cofactor">
    <cofactor evidence="1">
        <name>Zn(2+)</name>
        <dbReference type="ChEBI" id="CHEBI:29105"/>
    </cofactor>
</comment>